<dbReference type="EMBL" id="CM042888">
    <property type="protein sequence ID" value="KAI4325777.1"/>
    <property type="molecule type" value="Genomic_DNA"/>
</dbReference>
<comment type="caution">
    <text evidence="1">The sequence shown here is derived from an EMBL/GenBank/DDBJ whole genome shotgun (WGS) entry which is preliminary data.</text>
</comment>
<evidence type="ECO:0000313" key="2">
    <source>
        <dbReference type="Proteomes" id="UP001057402"/>
    </source>
</evidence>
<keyword evidence="2" id="KW-1185">Reference proteome</keyword>
<organism evidence="1 2">
    <name type="scientific">Melastoma candidum</name>
    <dbReference type="NCBI Taxonomy" id="119954"/>
    <lineage>
        <taxon>Eukaryota</taxon>
        <taxon>Viridiplantae</taxon>
        <taxon>Streptophyta</taxon>
        <taxon>Embryophyta</taxon>
        <taxon>Tracheophyta</taxon>
        <taxon>Spermatophyta</taxon>
        <taxon>Magnoliopsida</taxon>
        <taxon>eudicotyledons</taxon>
        <taxon>Gunneridae</taxon>
        <taxon>Pentapetalae</taxon>
        <taxon>rosids</taxon>
        <taxon>malvids</taxon>
        <taxon>Myrtales</taxon>
        <taxon>Melastomataceae</taxon>
        <taxon>Melastomatoideae</taxon>
        <taxon>Melastomateae</taxon>
        <taxon>Melastoma</taxon>
    </lineage>
</organism>
<sequence>MAVMSTASTGFQEPGSGRQRGGHWNSGSQAGAAETTGSDGAIVGKLLQPGSRGTGGTEKGGSATMKFGNAEKRWTPRRTGHHRCETRGDAGERSIHRRQGYWDAPGEEMVLPP</sequence>
<name>A0ACB9MNN5_9MYRT</name>
<protein>
    <submittedName>
        <fullName evidence="1">Uncharacterized protein</fullName>
    </submittedName>
</protein>
<accession>A0ACB9MNN5</accession>
<reference evidence="2" key="1">
    <citation type="journal article" date="2023" name="Front. Plant Sci.">
        <title>Chromosomal-level genome assembly of Melastoma candidum provides insights into trichome evolution.</title>
        <authorList>
            <person name="Zhong Y."/>
            <person name="Wu W."/>
            <person name="Sun C."/>
            <person name="Zou P."/>
            <person name="Liu Y."/>
            <person name="Dai S."/>
            <person name="Zhou R."/>
        </authorList>
    </citation>
    <scope>NUCLEOTIDE SEQUENCE [LARGE SCALE GENOMIC DNA]</scope>
</reference>
<gene>
    <name evidence="1" type="ORF">MLD38_031144</name>
</gene>
<proteinExistence type="predicted"/>
<evidence type="ECO:0000313" key="1">
    <source>
        <dbReference type="EMBL" id="KAI4325777.1"/>
    </source>
</evidence>
<dbReference type="Proteomes" id="UP001057402">
    <property type="component" value="Chromosome 9"/>
</dbReference>